<evidence type="ECO:0000256" key="8">
    <source>
        <dbReference type="ARBA" id="ARBA00022824"/>
    </source>
</evidence>
<evidence type="ECO:0000256" key="3">
    <source>
        <dbReference type="ARBA" id="ARBA00006739"/>
    </source>
</evidence>
<evidence type="ECO:0000256" key="10">
    <source>
        <dbReference type="ARBA" id="ARBA00022989"/>
    </source>
</evidence>
<evidence type="ECO:0000313" key="15">
    <source>
        <dbReference type="EMBL" id="NWJ44851.1"/>
    </source>
</evidence>
<dbReference type="Pfam" id="PF00535">
    <property type="entry name" value="Glycos_transf_2"/>
    <property type="match status" value="1"/>
</dbReference>
<dbReference type="SUPFAM" id="SSF53448">
    <property type="entry name" value="Nucleotide-diphospho-sugar transferases"/>
    <property type="match status" value="1"/>
</dbReference>
<keyword evidence="11" id="KW-0472">Membrane</keyword>
<keyword evidence="8" id="KW-0256">Endoplasmic reticulum</keyword>
<keyword evidence="9" id="KW-0735">Signal-anchor</keyword>
<dbReference type="RefSeq" id="WP_341468625.1">
    <property type="nucleotide sequence ID" value="NZ_CP128399.1"/>
</dbReference>
<feature type="compositionally biased region" description="Polar residues" evidence="13">
    <location>
        <begin position="9"/>
        <end position="24"/>
    </location>
</feature>
<keyword evidence="18" id="KW-1185">Reference proteome</keyword>
<dbReference type="Proteomes" id="UP001431572">
    <property type="component" value="Chromosome 1"/>
</dbReference>
<comment type="similarity">
    <text evidence="3">Belongs to the glycosyltransferase 2 family.</text>
</comment>
<evidence type="ECO:0000256" key="4">
    <source>
        <dbReference type="ARBA" id="ARBA00012583"/>
    </source>
</evidence>
<keyword evidence="6" id="KW-0808">Transferase</keyword>
<keyword evidence="5" id="KW-0328">Glycosyltransferase</keyword>
<dbReference type="InterPro" id="IPR001173">
    <property type="entry name" value="Glyco_trans_2-like"/>
</dbReference>
<keyword evidence="7" id="KW-0812">Transmembrane</keyword>
<evidence type="ECO:0000313" key="17">
    <source>
        <dbReference type="Proteomes" id="UP000521676"/>
    </source>
</evidence>
<evidence type="ECO:0000256" key="13">
    <source>
        <dbReference type="SAM" id="MobiDB-lite"/>
    </source>
</evidence>
<evidence type="ECO:0000256" key="1">
    <source>
        <dbReference type="ARBA" id="ARBA00004389"/>
    </source>
</evidence>
<dbReference type="InterPro" id="IPR029044">
    <property type="entry name" value="Nucleotide-diphossugar_trans"/>
</dbReference>
<proteinExistence type="inferred from homology"/>
<evidence type="ECO:0000313" key="18">
    <source>
        <dbReference type="Proteomes" id="UP001431572"/>
    </source>
</evidence>
<reference evidence="16" key="2">
    <citation type="journal article" date="2024" name="Nature">
        <title>Anoxygenic phototroph of the Chloroflexota uses a type I reaction centre.</title>
        <authorList>
            <person name="Tsuji J.M."/>
            <person name="Shaw N.A."/>
            <person name="Nagashima S."/>
            <person name="Venkiteswaran J.J."/>
            <person name="Schiff S.L."/>
            <person name="Watanabe T."/>
            <person name="Fukui M."/>
            <person name="Hanada S."/>
            <person name="Tank M."/>
            <person name="Neufeld J.D."/>
        </authorList>
    </citation>
    <scope>NUCLEOTIDE SEQUENCE</scope>
    <source>
        <strain evidence="16">L227-S17</strain>
    </source>
</reference>
<comment type="catalytic activity">
    <reaction evidence="12">
        <text>a di-trans,poly-cis-dolichyl phosphate + UDP-alpha-D-glucose = a di-trans,poly-cis-dolichyl beta-D-glucosyl phosphate + UDP</text>
        <dbReference type="Rhea" id="RHEA:15401"/>
        <dbReference type="Rhea" id="RHEA-COMP:19498"/>
        <dbReference type="Rhea" id="RHEA-COMP:19502"/>
        <dbReference type="ChEBI" id="CHEBI:57525"/>
        <dbReference type="ChEBI" id="CHEBI:57683"/>
        <dbReference type="ChEBI" id="CHEBI:58223"/>
        <dbReference type="ChEBI" id="CHEBI:58885"/>
        <dbReference type="EC" id="2.4.1.117"/>
    </reaction>
    <physiologicalReaction direction="left-to-right" evidence="12">
        <dbReference type="Rhea" id="RHEA:15402"/>
    </physiologicalReaction>
</comment>
<dbReference type="Gene3D" id="3.90.550.10">
    <property type="entry name" value="Spore Coat Polysaccharide Biosynthesis Protein SpsA, Chain A"/>
    <property type="match status" value="1"/>
</dbReference>
<evidence type="ECO:0000256" key="6">
    <source>
        <dbReference type="ARBA" id="ARBA00022679"/>
    </source>
</evidence>
<sequence>MGFSKENEQVTSQALDSKSPNNQAEPGRVDSVRPASATKPYLSVVIPAYNEEKRLPGTLATVLEYLEKQSYSVEVIIVDDGSADATAGIVQRSMAERSEQPNNCELKLIASEHRGKGYTVRRGMLASKGEYVLFSDADFSTPIVDVVKLLHWLEQGYDVAVGSREGQEAHRYGEPFYRHLMGRVFNSLVRFVTGANMQDTQCGFKAFRREACHDLFRRLKLYGDNARTVKGAMVTGFDVEVLFLARKRGYKLKEVPVSWYYVGGSKVNPLKDSIRMLRDIIQVKLNDLRGLYRDER</sequence>
<feature type="domain" description="Glycosyltransferase 2-like" evidence="14">
    <location>
        <begin position="43"/>
        <end position="216"/>
    </location>
</feature>
<protein>
    <recommendedName>
        <fullName evidence="4">dolichyl-phosphate beta-glucosyltransferase</fullName>
        <ecNumber evidence="4">2.4.1.117</ecNumber>
    </recommendedName>
</protein>
<evidence type="ECO:0000256" key="12">
    <source>
        <dbReference type="ARBA" id="ARBA00045097"/>
    </source>
</evidence>
<dbReference type="GO" id="GO:0004581">
    <property type="term" value="F:dolichyl-phosphate beta-glucosyltransferase activity"/>
    <property type="evidence" value="ECO:0007669"/>
    <property type="project" value="UniProtKB-EC"/>
</dbReference>
<comment type="subcellular location">
    <subcellularLocation>
        <location evidence="1">Endoplasmic reticulum membrane</location>
        <topology evidence="1">Single-pass membrane protein</topology>
    </subcellularLocation>
</comment>
<dbReference type="Proteomes" id="UP000521676">
    <property type="component" value="Unassembled WGS sequence"/>
</dbReference>
<dbReference type="PANTHER" id="PTHR10859:SF91">
    <property type="entry name" value="DOLICHYL-PHOSPHATE BETA-GLUCOSYLTRANSFERASE"/>
    <property type="match status" value="1"/>
</dbReference>
<evidence type="ECO:0000259" key="14">
    <source>
        <dbReference type="Pfam" id="PF00535"/>
    </source>
</evidence>
<evidence type="ECO:0000256" key="2">
    <source>
        <dbReference type="ARBA" id="ARBA00004922"/>
    </source>
</evidence>
<dbReference type="InterPro" id="IPR035518">
    <property type="entry name" value="DPG_synthase"/>
</dbReference>
<dbReference type="PANTHER" id="PTHR10859">
    <property type="entry name" value="GLYCOSYL TRANSFERASE"/>
    <property type="match status" value="1"/>
</dbReference>
<reference evidence="15 17" key="1">
    <citation type="submission" date="2020-06" db="EMBL/GenBank/DDBJ databases">
        <title>Anoxygenic phototrophic Chloroflexota member uses a Type I reaction center.</title>
        <authorList>
            <person name="Tsuji J.M."/>
            <person name="Shaw N.A."/>
            <person name="Nagashima S."/>
            <person name="Venkiteswaran J."/>
            <person name="Schiff S.L."/>
            <person name="Hanada S."/>
            <person name="Tank M."/>
            <person name="Neufeld J.D."/>
        </authorList>
    </citation>
    <scope>NUCLEOTIDE SEQUENCE [LARGE SCALE GENOMIC DNA]</scope>
    <source>
        <strain evidence="15">L227-S17</strain>
    </source>
</reference>
<keyword evidence="10" id="KW-1133">Transmembrane helix</keyword>
<accession>A0A8T7M0G2</accession>
<evidence type="ECO:0000256" key="7">
    <source>
        <dbReference type="ARBA" id="ARBA00022692"/>
    </source>
</evidence>
<dbReference type="AlphaFoldDB" id="A0A8T7M0G2"/>
<organism evidence="15 17">
    <name type="scientific">Candidatus Chlorohelix allophototropha</name>
    <dbReference type="NCBI Taxonomy" id="3003348"/>
    <lineage>
        <taxon>Bacteria</taxon>
        <taxon>Bacillati</taxon>
        <taxon>Chloroflexota</taxon>
        <taxon>Chloroflexia</taxon>
        <taxon>Candidatus Chloroheliales</taxon>
        <taxon>Candidatus Chloroheliaceae</taxon>
        <taxon>Candidatus Chlorohelix</taxon>
    </lineage>
</organism>
<evidence type="ECO:0000256" key="5">
    <source>
        <dbReference type="ARBA" id="ARBA00022676"/>
    </source>
</evidence>
<evidence type="ECO:0000256" key="9">
    <source>
        <dbReference type="ARBA" id="ARBA00022968"/>
    </source>
</evidence>
<dbReference type="EC" id="2.4.1.117" evidence="4"/>
<evidence type="ECO:0000256" key="11">
    <source>
        <dbReference type="ARBA" id="ARBA00023136"/>
    </source>
</evidence>
<dbReference type="EMBL" id="CP128399">
    <property type="protein sequence ID" value="WJW66733.1"/>
    <property type="molecule type" value="Genomic_DNA"/>
</dbReference>
<gene>
    <name evidence="15" type="ORF">HXX08_03145</name>
    <name evidence="16" type="ORF">OZ401_002548</name>
</gene>
<dbReference type="EMBL" id="JACATZ010000001">
    <property type="protein sequence ID" value="NWJ44851.1"/>
    <property type="molecule type" value="Genomic_DNA"/>
</dbReference>
<name>A0A8T7M0G2_9CHLR</name>
<comment type="pathway">
    <text evidence="2">Protein modification; protein glycosylation.</text>
</comment>
<evidence type="ECO:0000313" key="16">
    <source>
        <dbReference type="EMBL" id="WJW66733.1"/>
    </source>
</evidence>
<dbReference type="GO" id="GO:0006487">
    <property type="term" value="P:protein N-linked glycosylation"/>
    <property type="evidence" value="ECO:0007669"/>
    <property type="project" value="TreeGrafter"/>
</dbReference>
<dbReference type="CDD" id="cd04188">
    <property type="entry name" value="DPG_synthase"/>
    <property type="match status" value="1"/>
</dbReference>
<feature type="region of interest" description="Disordered" evidence="13">
    <location>
        <begin position="1"/>
        <end position="33"/>
    </location>
</feature>